<dbReference type="Pfam" id="PF01734">
    <property type="entry name" value="Patatin"/>
    <property type="match status" value="1"/>
</dbReference>
<evidence type="ECO:0000256" key="5">
    <source>
        <dbReference type="ARBA" id="ARBA00023098"/>
    </source>
</evidence>
<dbReference type="CDD" id="cd07212">
    <property type="entry name" value="Pat_PNPLA9"/>
    <property type="match status" value="1"/>
</dbReference>
<evidence type="ECO:0000313" key="10">
    <source>
        <dbReference type="EMBL" id="CAG5128672.1"/>
    </source>
</evidence>
<dbReference type="PANTHER" id="PTHR24139:SF34">
    <property type="entry name" value="85_88 KDA CALCIUM-INDEPENDENT PHOSPHOLIPASE A2"/>
    <property type="match status" value="1"/>
</dbReference>
<evidence type="ECO:0000313" key="11">
    <source>
        <dbReference type="Proteomes" id="UP000678393"/>
    </source>
</evidence>
<dbReference type="GO" id="GO:0047499">
    <property type="term" value="F:calcium-independent phospholipase A2 activity"/>
    <property type="evidence" value="ECO:0007669"/>
    <property type="project" value="InterPro"/>
</dbReference>
<dbReference type="InterPro" id="IPR047148">
    <property type="entry name" value="PLPL9"/>
</dbReference>
<dbReference type="GO" id="GO:0052816">
    <property type="term" value="F:long-chain fatty acyl-CoA hydrolase activity"/>
    <property type="evidence" value="ECO:0007669"/>
    <property type="project" value="TreeGrafter"/>
</dbReference>
<evidence type="ECO:0000256" key="7">
    <source>
        <dbReference type="PROSITE-ProRule" id="PRU00023"/>
    </source>
</evidence>
<dbReference type="EC" id="3.1.1.4" evidence="1"/>
<feature type="short sequence motif" description="DGA/G" evidence="8">
    <location>
        <begin position="672"/>
        <end position="674"/>
    </location>
</feature>
<evidence type="ECO:0000256" key="3">
    <source>
        <dbReference type="ARBA" id="ARBA00022801"/>
    </source>
</evidence>
<evidence type="ECO:0000256" key="1">
    <source>
        <dbReference type="ARBA" id="ARBA00013278"/>
    </source>
</evidence>
<gene>
    <name evidence="10" type="ORF">CUNI_LOCUS14230</name>
</gene>
<dbReference type="GO" id="GO:0016042">
    <property type="term" value="P:lipid catabolic process"/>
    <property type="evidence" value="ECO:0007669"/>
    <property type="project" value="UniProtKB-UniRule"/>
</dbReference>
<keyword evidence="8" id="KW-0442">Lipid degradation</keyword>
<proteinExistence type="predicted"/>
<dbReference type="SUPFAM" id="SSF48403">
    <property type="entry name" value="Ankyrin repeat"/>
    <property type="match status" value="1"/>
</dbReference>
<feature type="short sequence motif" description="GXSXG" evidence="8">
    <location>
        <begin position="540"/>
        <end position="544"/>
    </location>
</feature>
<dbReference type="Proteomes" id="UP000678393">
    <property type="component" value="Unassembled WGS sequence"/>
</dbReference>
<comment type="catalytic activity">
    <reaction evidence="6">
        <text>a 1,2-diacyl-sn-glycero-3-phosphocholine + H2O = a 1-acyl-sn-glycero-3-phosphocholine + a fatty acid + H(+)</text>
        <dbReference type="Rhea" id="RHEA:15801"/>
        <dbReference type="ChEBI" id="CHEBI:15377"/>
        <dbReference type="ChEBI" id="CHEBI:15378"/>
        <dbReference type="ChEBI" id="CHEBI:28868"/>
        <dbReference type="ChEBI" id="CHEBI:57643"/>
        <dbReference type="ChEBI" id="CHEBI:58168"/>
        <dbReference type="EC" id="3.1.1.4"/>
    </reaction>
    <physiologicalReaction direction="left-to-right" evidence="6">
        <dbReference type="Rhea" id="RHEA:15802"/>
    </physiologicalReaction>
</comment>
<feature type="repeat" description="ANK" evidence="7">
    <location>
        <begin position="323"/>
        <end position="355"/>
    </location>
</feature>
<organism evidence="10 11">
    <name type="scientific">Candidula unifasciata</name>
    <dbReference type="NCBI Taxonomy" id="100452"/>
    <lineage>
        <taxon>Eukaryota</taxon>
        <taxon>Metazoa</taxon>
        <taxon>Spiralia</taxon>
        <taxon>Lophotrochozoa</taxon>
        <taxon>Mollusca</taxon>
        <taxon>Gastropoda</taxon>
        <taxon>Heterobranchia</taxon>
        <taxon>Euthyneura</taxon>
        <taxon>Panpulmonata</taxon>
        <taxon>Eupulmonata</taxon>
        <taxon>Stylommatophora</taxon>
        <taxon>Helicina</taxon>
        <taxon>Helicoidea</taxon>
        <taxon>Geomitridae</taxon>
        <taxon>Candidula</taxon>
    </lineage>
</organism>
<keyword evidence="3 8" id="KW-0378">Hydrolase</keyword>
<evidence type="ECO:0000256" key="8">
    <source>
        <dbReference type="PROSITE-ProRule" id="PRU01161"/>
    </source>
</evidence>
<dbReference type="Gene3D" id="1.25.40.20">
    <property type="entry name" value="Ankyrin repeat-containing domain"/>
    <property type="match status" value="1"/>
</dbReference>
<evidence type="ECO:0000256" key="6">
    <source>
        <dbReference type="ARBA" id="ARBA00023422"/>
    </source>
</evidence>
<dbReference type="Pfam" id="PF12796">
    <property type="entry name" value="Ank_2"/>
    <property type="match status" value="2"/>
</dbReference>
<dbReference type="PANTHER" id="PTHR24139">
    <property type="entry name" value="CALCIUM-INDEPENDENT PHOSPHOLIPASE A2"/>
    <property type="match status" value="1"/>
</dbReference>
<accession>A0A8S3ZMZ2</accession>
<name>A0A8S3ZMZ2_9EUPU</name>
<dbReference type="OrthoDB" id="10021675at2759"/>
<feature type="short sequence motif" description="GXGXXG" evidence="8">
    <location>
        <begin position="508"/>
        <end position="513"/>
    </location>
</feature>
<feature type="active site" description="Proton acceptor" evidence="8">
    <location>
        <position position="672"/>
    </location>
</feature>
<dbReference type="PROSITE" id="PS50297">
    <property type="entry name" value="ANK_REP_REGION"/>
    <property type="match status" value="1"/>
</dbReference>
<keyword evidence="4 7" id="KW-0040">ANK repeat</keyword>
<dbReference type="GO" id="GO:2000304">
    <property type="term" value="P:positive regulation of ceramide biosynthetic process"/>
    <property type="evidence" value="ECO:0007669"/>
    <property type="project" value="TreeGrafter"/>
</dbReference>
<reference evidence="10" key="1">
    <citation type="submission" date="2021-04" db="EMBL/GenBank/DDBJ databases">
        <authorList>
            <consortium name="Molecular Ecology Group"/>
        </authorList>
    </citation>
    <scope>NUCLEOTIDE SEQUENCE</scope>
</reference>
<protein>
    <recommendedName>
        <fullName evidence="1">phospholipase A2</fullName>
        <ecNumber evidence="1">3.1.1.4</ecNumber>
    </recommendedName>
</protein>
<dbReference type="GO" id="GO:0005739">
    <property type="term" value="C:mitochondrion"/>
    <property type="evidence" value="ECO:0007669"/>
    <property type="project" value="TreeGrafter"/>
</dbReference>
<comment type="caution">
    <text evidence="10">The sequence shown here is derived from an EMBL/GenBank/DDBJ whole genome shotgun (WGS) entry which is preliminary data.</text>
</comment>
<evidence type="ECO:0000256" key="2">
    <source>
        <dbReference type="ARBA" id="ARBA00022737"/>
    </source>
</evidence>
<dbReference type="AlphaFoldDB" id="A0A8S3ZMZ2"/>
<dbReference type="SUPFAM" id="SSF52151">
    <property type="entry name" value="FabD/lysophospholipase-like"/>
    <property type="match status" value="1"/>
</dbReference>
<dbReference type="InterPro" id="IPR016035">
    <property type="entry name" value="Acyl_Trfase/lysoPLipase"/>
</dbReference>
<dbReference type="EMBL" id="CAJHNH020003157">
    <property type="protein sequence ID" value="CAG5128672.1"/>
    <property type="molecule type" value="Genomic_DNA"/>
</dbReference>
<evidence type="ECO:0000256" key="4">
    <source>
        <dbReference type="ARBA" id="ARBA00023043"/>
    </source>
</evidence>
<dbReference type="InterPro" id="IPR002641">
    <property type="entry name" value="PNPLA_dom"/>
</dbReference>
<feature type="repeat" description="ANK" evidence="7">
    <location>
        <begin position="356"/>
        <end position="388"/>
    </location>
</feature>
<feature type="active site" description="Nucleophile" evidence="8">
    <location>
        <position position="542"/>
    </location>
</feature>
<dbReference type="PROSITE" id="PS51635">
    <property type="entry name" value="PNPLA"/>
    <property type="match status" value="1"/>
</dbReference>
<dbReference type="InterPro" id="IPR036770">
    <property type="entry name" value="Ankyrin_rpt-contain_sf"/>
</dbReference>
<dbReference type="SMART" id="SM00248">
    <property type="entry name" value="ANK"/>
    <property type="match status" value="8"/>
</dbReference>
<keyword evidence="2" id="KW-0677">Repeat</keyword>
<feature type="domain" description="PNPLA" evidence="9">
    <location>
        <begin position="504"/>
        <end position="685"/>
    </location>
</feature>
<keyword evidence="5 8" id="KW-0443">Lipid metabolism</keyword>
<feature type="non-terminal residue" evidence="10">
    <location>
        <position position="835"/>
    </location>
</feature>
<dbReference type="PROSITE" id="PS50088">
    <property type="entry name" value="ANK_REPEAT"/>
    <property type="match status" value="2"/>
</dbReference>
<dbReference type="Gene3D" id="3.40.1090.10">
    <property type="entry name" value="Cytosolic phospholipase A2 catalytic domain"/>
    <property type="match status" value="1"/>
</dbReference>
<dbReference type="InterPro" id="IPR002110">
    <property type="entry name" value="Ankyrin_rpt"/>
</dbReference>
<sequence>KKDMAGFFKNLASGFNDIVNAAQAKINPLTVQAIQADKLSGCYCMKHEGNITLYCRQATLVTFECVITKPDVPSRMFSIFRYTNEIDATVLYNSLVTTMGPIVASCTVPFQEDCLQKILDTIKEHPLWTCAHVAAFLGYHACLKCPGIIQFIDQPCEPQQMTPLMAAIVGKQALSAEELLRLGVDLGKKDKQGNTAYHYAVMHCPPVVSLLVDYDKAGVINWLNGKGESALLIACQLKLSDATEILIVAGADPRIGTADCLPIHAAVKSCDMRSVEAIIKEFPEQANARDFKYGGTPVHWAENTECIQKLSLLGCNLNILNKEGNAPLHVMMAKKRSECQLALLCHGADCNVMDSSGQTVLHKAIMADDLELVRQFVVFGADVNQLTGDGQSPRHLASTSKGKNSGSLFKRRNNCRDTILYLLHISGAQRCDRFQKNCQVGCVADGTYNGVPDKTMSALMKLDSVALSDEQMMATVVQSAHSSYEQNAVIEMMDAPISAGDRVLCLDGGGIRGLVLIQILMEIETAVGKPIQECFDWIGGTSTGAILALGVARGFSLQYMKGLYVRLKDEVFKGKRPYESGPFEEMLKREFTEDAVMSDIKHPKILVTAVLADRYPADLHFFCNFERTFSHCKSSPSAVIEEKKPAEQKIWEAARSSGAAPTYFRAYGPFLDGGLIANNPTLDVLTEIYEYNLGLKLLNRADEARPIGCVISIGCGRIPTKTVENMDVFLPQGLFDFYKAVSGATALGRLVIDEATKSEGRPVDRARAWCSMINVPYYRFSPLLSEDVSLDCHDIKILINMMWETHCYMVANRHRLTELASLLGGRATSADVGLN</sequence>
<keyword evidence="11" id="KW-1185">Reference proteome</keyword>
<evidence type="ECO:0000259" key="9">
    <source>
        <dbReference type="PROSITE" id="PS51635"/>
    </source>
</evidence>